<evidence type="ECO:0000256" key="1">
    <source>
        <dbReference type="SAM" id="MobiDB-lite"/>
    </source>
</evidence>
<dbReference type="AlphaFoldDB" id="A0A382EGF1"/>
<reference evidence="2" key="1">
    <citation type="submission" date="2018-05" db="EMBL/GenBank/DDBJ databases">
        <authorList>
            <person name="Lanie J.A."/>
            <person name="Ng W.-L."/>
            <person name="Kazmierczak K.M."/>
            <person name="Andrzejewski T.M."/>
            <person name="Davidsen T.M."/>
            <person name="Wayne K.J."/>
            <person name="Tettelin H."/>
            <person name="Glass J.I."/>
            <person name="Rusch D."/>
            <person name="Podicherti R."/>
            <person name="Tsui H.-C.T."/>
            <person name="Winkler M.E."/>
        </authorList>
    </citation>
    <scope>NUCLEOTIDE SEQUENCE</scope>
</reference>
<protein>
    <submittedName>
        <fullName evidence="2">Uncharacterized protein</fullName>
    </submittedName>
</protein>
<feature type="non-terminal residue" evidence="2">
    <location>
        <position position="1"/>
    </location>
</feature>
<dbReference type="EMBL" id="UINC01044047">
    <property type="protein sequence ID" value="SVB48947.1"/>
    <property type="molecule type" value="Genomic_DNA"/>
</dbReference>
<proteinExistence type="predicted"/>
<evidence type="ECO:0000313" key="2">
    <source>
        <dbReference type="EMBL" id="SVB48947.1"/>
    </source>
</evidence>
<feature type="non-terminal residue" evidence="2">
    <location>
        <position position="46"/>
    </location>
</feature>
<name>A0A382EGF1_9ZZZZ</name>
<gene>
    <name evidence="2" type="ORF">METZ01_LOCUS201801</name>
</gene>
<sequence>GSVDDERWHALDSNAPTGFVRELGQVDRPRNGHTNRPLQGYRESQL</sequence>
<feature type="compositionally biased region" description="Polar residues" evidence="1">
    <location>
        <begin position="32"/>
        <end position="46"/>
    </location>
</feature>
<feature type="region of interest" description="Disordered" evidence="1">
    <location>
        <begin position="1"/>
        <end position="46"/>
    </location>
</feature>
<organism evidence="2">
    <name type="scientific">marine metagenome</name>
    <dbReference type="NCBI Taxonomy" id="408172"/>
    <lineage>
        <taxon>unclassified sequences</taxon>
        <taxon>metagenomes</taxon>
        <taxon>ecological metagenomes</taxon>
    </lineage>
</organism>
<feature type="compositionally biased region" description="Basic and acidic residues" evidence="1">
    <location>
        <begin position="1"/>
        <end position="10"/>
    </location>
</feature>
<accession>A0A382EGF1</accession>